<feature type="domain" description="ABC transporter" evidence="6">
    <location>
        <begin position="7"/>
        <end position="227"/>
    </location>
</feature>
<accession>A0A2A4Z4M6</accession>
<evidence type="ECO:0000256" key="2">
    <source>
        <dbReference type="ARBA" id="ARBA00022519"/>
    </source>
</evidence>
<dbReference type="PANTHER" id="PTHR24220">
    <property type="entry name" value="IMPORT ATP-BINDING PROTEIN"/>
    <property type="match status" value="1"/>
</dbReference>
<reference evidence="7" key="2">
    <citation type="journal article" date="2018" name="ISME J.">
        <title>A dynamic microbial community with high functional redundancy inhabits the cold, oxic subseafloor aquifer.</title>
        <authorList>
            <person name="Tully B.J."/>
            <person name="Wheat C.G."/>
            <person name="Glazer B.T."/>
            <person name="Huber J.A."/>
        </authorList>
    </citation>
    <scope>NUCLEOTIDE SEQUENCE</scope>
    <source>
        <strain evidence="7">NORP83</strain>
    </source>
</reference>
<evidence type="ECO:0000259" key="6">
    <source>
        <dbReference type="PROSITE" id="PS50893"/>
    </source>
</evidence>
<dbReference type="InterPro" id="IPR017911">
    <property type="entry name" value="MacB-like_ATP-bd"/>
</dbReference>
<reference key="1">
    <citation type="submission" date="2017-08" db="EMBL/GenBank/DDBJ databases">
        <title>A dynamic microbial community with high functional redundancy inhabits the cold, oxic subseafloor aquifer.</title>
        <authorList>
            <person name="Tully B.J."/>
            <person name="Wheat C.G."/>
            <person name="Glazer B.T."/>
            <person name="Huber J.A."/>
        </authorList>
    </citation>
    <scope>NUCLEOTIDE SEQUENCE [LARGE SCALE GENOMIC DNA]</scope>
</reference>
<dbReference type="InterPro" id="IPR015854">
    <property type="entry name" value="ABC_transpr_LolD-like"/>
</dbReference>
<evidence type="ECO:0000313" key="7">
    <source>
        <dbReference type="EMBL" id="PCJ01871.1"/>
    </source>
</evidence>
<keyword evidence="2" id="KW-0472">Membrane</keyword>
<name>A0A2A4Z4M6_9PROT</name>
<dbReference type="SMART" id="SM00382">
    <property type="entry name" value="AAA"/>
    <property type="match status" value="1"/>
</dbReference>
<dbReference type="AlphaFoldDB" id="A0A2A4Z4M6"/>
<dbReference type="Pfam" id="PF00005">
    <property type="entry name" value="ABC_tran"/>
    <property type="match status" value="1"/>
</dbReference>
<dbReference type="PROSITE" id="PS50893">
    <property type="entry name" value="ABC_TRANSPORTER_2"/>
    <property type="match status" value="1"/>
</dbReference>
<organism evidence="7">
    <name type="scientific">OCS116 cluster bacterium</name>
    <dbReference type="NCBI Taxonomy" id="2030921"/>
    <lineage>
        <taxon>Bacteria</taxon>
        <taxon>Pseudomonadati</taxon>
        <taxon>Pseudomonadota</taxon>
        <taxon>Alphaproteobacteria</taxon>
        <taxon>OCS116 cluster</taxon>
    </lineage>
</organism>
<dbReference type="GO" id="GO:0089705">
    <property type="term" value="P:protein localization to outer membrane"/>
    <property type="evidence" value="ECO:0007669"/>
    <property type="project" value="TreeGrafter"/>
</dbReference>
<dbReference type="Gene3D" id="3.40.50.300">
    <property type="entry name" value="P-loop containing nucleotide triphosphate hydrolases"/>
    <property type="match status" value="1"/>
</dbReference>
<proteinExistence type="inferred from homology"/>
<evidence type="ECO:0000256" key="1">
    <source>
        <dbReference type="ARBA" id="ARBA00022448"/>
    </source>
</evidence>
<evidence type="ECO:0000256" key="5">
    <source>
        <dbReference type="ARBA" id="ARBA00038388"/>
    </source>
</evidence>
<keyword evidence="4" id="KW-0067">ATP-binding</keyword>
<dbReference type="CDD" id="cd03255">
    <property type="entry name" value="ABC_MJ0796_LolCDE_FtsE"/>
    <property type="match status" value="1"/>
</dbReference>
<protein>
    <submittedName>
        <fullName evidence="7">ABC transporter</fullName>
    </submittedName>
</protein>
<evidence type="ECO:0000256" key="4">
    <source>
        <dbReference type="ARBA" id="ARBA00022840"/>
    </source>
</evidence>
<dbReference type="GO" id="GO:0098796">
    <property type="term" value="C:membrane protein complex"/>
    <property type="evidence" value="ECO:0007669"/>
    <property type="project" value="UniProtKB-ARBA"/>
</dbReference>
<keyword evidence="1" id="KW-0813">Transport</keyword>
<keyword evidence="2" id="KW-0997">Cell inner membrane</keyword>
<dbReference type="GO" id="GO:0044874">
    <property type="term" value="P:lipoprotein localization to outer membrane"/>
    <property type="evidence" value="ECO:0007669"/>
    <property type="project" value="TreeGrafter"/>
</dbReference>
<dbReference type="InterPro" id="IPR017871">
    <property type="entry name" value="ABC_transporter-like_CS"/>
</dbReference>
<comment type="caution">
    <text evidence="7">The sequence shown here is derived from an EMBL/GenBank/DDBJ whole genome shotgun (WGS) entry which is preliminary data.</text>
</comment>
<evidence type="ECO:0000256" key="3">
    <source>
        <dbReference type="ARBA" id="ARBA00022741"/>
    </source>
</evidence>
<comment type="similarity">
    <text evidence="5">Belongs to the ABC transporter superfamily. Macrolide exporter (TC 3.A.1.122) family.</text>
</comment>
<dbReference type="GO" id="GO:0005886">
    <property type="term" value="C:plasma membrane"/>
    <property type="evidence" value="ECO:0007669"/>
    <property type="project" value="TreeGrafter"/>
</dbReference>
<dbReference type="GO" id="GO:0016887">
    <property type="term" value="F:ATP hydrolysis activity"/>
    <property type="evidence" value="ECO:0007669"/>
    <property type="project" value="InterPro"/>
</dbReference>
<dbReference type="PANTHER" id="PTHR24220:SF689">
    <property type="entry name" value="LIPOPROTEIN-RELEASING SYSTEM ATP-BINDING PROTEIN LOLD"/>
    <property type="match status" value="1"/>
</dbReference>
<keyword evidence="3" id="KW-0547">Nucleotide-binding</keyword>
<dbReference type="InterPro" id="IPR003439">
    <property type="entry name" value="ABC_transporter-like_ATP-bd"/>
</dbReference>
<dbReference type="EMBL" id="NVUS01000006">
    <property type="protein sequence ID" value="PCJ01871.1"/>
    <property type="molecule type" value="Genomic_DNA"/>
</dbReference>
<gene>
    <name evidence="7" type="ORF">COB13_06760</name>
</gene>
<sequence length="227" mass="25079">MTRKTILSLKNIKRAFGTDDAELLIFEDLNIEIKQGELVALVGQSGSGKSSLLHIAGLLDTPNKGEIIINDAHCNDLTDAQRTEIRRHEIGFIYQFHHLLPEFTALENVAVPLRLNGNNKADAHKQAAEILHTLGMGPRLTHFPAELSGGEQQRVAIARAFAINPSLILADEPTGNLDPATADHVYDEFYKLAREQNMSALIATHNMDLAAKMDRVFILENGQLVEK</sequence>
<dbReference type="InterPro" id="IPR027417">
    <property type="entry name" value="P-loop_NTPase"/>
</dbReference>
<dbReference type="GO" id="GO:0022857">
    <property type="term" value="F:transmembrane transporter activity"/>
    <property type="evidence" value="ECO:0007669"/>
    <property type="project" value="UniProtKB-ARBA"/>
</dbReference>
<keyword evidence="2" id="KW-1003">Cell membrane</keyword>
<dbReference type="InterPro" id="IPR003593">
    <property type="entry name" value="AAA+_ATPase"/>
</dbReference>
<dbReference type="PROSITE" id="PS00211">
    <property type="entry name" value="ABC_TRANSPORTER_1"/>
    <property type="match status" value="1"/>
</dbReference>
<dbReference type="FunFam" id="3.40.50.300:FF:000032">
    <property type="entry name" value="Export ABC transporter ATP-binding protein"/>
    <property type="match status" value="1"/>
</dbReference>
<dbReference type="SUPFAM" id="SSF52540">
    <property type="entry name" value="P-loop containing nucleoside triphosphate hydrolases"/>
    <property type="match status" value="1"/>
</dbReference>
<dbReference type="GO" id="GO:0005524">
    <property type="term" value="F:ATP binding"/>
    <property type="evidence" value="ECO:0007669"/>
    <property type="project" value="UniProtKB-KW"/>
</dbReference>